<feature type="region of interest" description="Disordered" evidence="12">
    <location>
        <begin position="749"/>
        <end position="768"/>
    </location>
</feature>
<dbReference type="Pfam" id="PF00628">
    <property type="entry name" value="PHD"/>
    <property type="match status" value="1"/>
</dbReference>
<dbReference type="KEGG" id="snh:120066075"/>
<feature type="compositionally biased region" description="Acidic residues" evidence="12">
    <location>
        <begin position="803"/>
        <end position="814"/>
    </location>
</feature>
<feature type="compositionally biased region" description="Low complexity" evidence="12">
    <location>
        <begin position="786"/>
        <end position="802"/>
    </location>
</feature>
<dbReference type="CTD" id="565544"/>
<feature type="compositionally biased region" description="Polar residues" evidence="12">
    <location>
        <begin position="757"/>
        <end position="768"/>
    </location>
</feature>
<evidence type="ECO:0000256" key="3">
    <source>
        <dbReference type="ARBA" id="ARBA00022723"/>
    </source>
</evidence>
<feature type="domain" description="PHD-type" evidence="13">
    <location>
        <begin position="486"/>
        <end position="533"/>
    </location>
</feature>
<name>A0A8U1FAL6_SALNM</name>
<evidence type="ECO:0000256" key="10">
    <source>
        <dbReference type="PROSITE-ProRule" id="PRU00146"/>
    </source>
</evidence>
<evidence type="ECO:0000256" key="5">
    <source>
        <dbReference type="ARBA" id="ARBA00022833"/>
    </source>
</evidence>
<keyword evidence="3" id="KW-0479">Metal-binding</keyword>
<comment type="subcellular location">
    <subcellularLocation>
        <location evidence="1">Nucleus</location>
    </subcellularLocation>
</comment>
<feature type="region of interest" description="Disordered" evidence="12">
    <location>
        <begin position="773"/>
        <end position="844"/>
    </location>
</feature>
<keyword evidence="7" id="KW-0238">DNA-binding</keyword>
<dbReference type="InterPro" id="IPR011011">
    <property type="entry name" value="Znf_FYVE_PHD"/>
</dbReference>
<dbReference type="PANTHER" id="PTHR24102">
    <property type="entry name" value="PHD FINGER PROTEIN"/>
    <property type="match status" value="1"/>
</dbReference>
<evidence type="ECO:0000256" key="8">
    <source>
        <dbReference type="ARBA" id="ARBA00023163"/>
    </source>
</evidence>
<dbReference type="InterPro" id="IPR019786">
    <property type="entry name" value="Zinc_finger_PHD-type_CS"/>
</dbReference>
<dbReference type="OrthoDB" id="336088at2759"/>
<dbReference type="Gene3D" id="3.30.40.10">
    <property type="entry name" value="Zinc/RING finger domain, C3HC4 (zinc finger)"/>
    <property type="match status" value="1"/>
</dbReference>
<reference evidence="15" key="1">
    <citation type="submission" date="2025-08" db="UniProtKB">
        <authorList>
            <consortium name="RefSeq"/>
        </authorList>
    </citation>
    <scope>IDENTIFICATION</scope>
    <source>
        <tissue evidence="15">White muscle</tissue>
    </source>
</reference>
<dbReference type="InterPro" id="IPR001965">
    <property type="entry name" value="Znf_PHD"/>
</dbReference>
<feature type="coiled-coil region" evidence="11">
    <location>
        <begin position="59"/>
        <end position="86"/>
    </location>
</feature>
<keyword evidence="9" id="KW-0539">Nucleus</keyword>
<feature type="coiled-coil region" evidence="11">
    <location>
        <begin position="560"/>
        <end position="591"/>
    </location>
</feature>
<evidence type="ECO:0000256" key="9">
    <source>
        <dbReference type="ARBA" id="ARBA00023242"/>
    </source>
</evidence>
<dbReference type="InterPro" id="IPR013083">
    <property type="entry name" value="Znf_RING/FYVE/PHD"/>
</dbReference>
<keyword evidence="8" id="KW-0804">Transcription</keyword>
<dbReference type="RefSeq" id="XP_038873102.1">
    <property type="nucleotide sequence ID" value="XM_039017174.1"/>
</dbReference>
<evidence type="ECO:0000256" key="1">
    <source>
        <dbReference type="ARBA" id="ARBA00004123"/>
    </source>
</evidence>
<protein>
    <submittedName>
        <fullName evidence="15">PHD finger protein 21A</fullName>
    </submittedName>
</protein>
<keyword evidence="5" id="KW-0862">Zinc</keyword>
<dbReference type="GO" id="GO:0008270">
    <property type="term" value="F:zinc ion binding"/>
    <property type="evidence" value="ECO:0007669"/>
    <property type="project" value="UniProtKB-KW"/>
</dbReference>
<dbReference type="GeneID" id="120066075"/>
<dbReference type="PROSITE" id="PS01359">
    <property type="entry name" value="ZF_PHD_1"/>
    <property type="match status" value="1"/>
</dbReference>
<feature type="region of interest" description="Disordered" evidence="12">
    <location>
        <begin position="377"/>
        <end position="396"/>
    </location>
</feature>
<dbReference type="GO" id="GO:0003677">
    <property type="term" value="F:DNA binding"/>
    <property type="evidence" value="ECO:0007669"/>
    <property type="project" value="UniProtKB-KW"/>
</dbReference>
<organism evidence="14 15">
    <name type="scientific">Salvelinus namaycush</name>
    <name type="common">Lake trout</name>
    <name type="synonym">Salmo namaycush</name>
    <dbReference type="NCBI Taxonomy" id="8040"/>
    <lineage>
        <taxon>Eukaryota</taxon>
        <taxon>Metazoa</taxon>
        <taxon>Chordata</taxon>
        <taxon>Craniata</taxon>
        <taxon>Vertebrata</taxon>
        <taxon>Euteleostomi</taxon>
        <taxon>Actinopterygii</taxon>
        <taxon>Neopterygii</taxon>
        <taxon>Teleostei</taxon>
        <taxon>Protacanthopterygii</taxon>
        <taxon>Salmoniformes</taxon>
        <taxon>Salmonidae</taxon>
        <taxon>Salmoninae</taxon>
        <taxon>Salvelinus</taxon>
    </lineage>
</organism>
<evidence type="ECO:0000256" key="4">
    <source>
        <dbReference type="ARBA" id="ARBA00022771"/>
    </source>
</evidence>
<dbReference type="SUPFAM" id="SSF57903">
    <property type="entry name" value="FYVE/PHD zinc finger"/>
    <property type="match status" value="1"/>
</dbReference>
<evidence type="ECO:0000256" key="7">
    <source>
        <dbReference type="ARBA" id="ARBA00023125"/>
    </source>
</evidence>
<gene>
    <name evidence="15" type="primary">phf21ab</name>
</gene>
<keyword evidence="2" id="KW-0597">Phosphoprotein</keyword>
<dbReference type="CDD" id="cd15523">
    <property type="entry name" value="PHD_PHF21A"/>
    <property type="match status" value="1"/>
</dbReference>
<proteinExistence type="predicted"/>
<dbReference type="FunFam" id="3.30.40.10:FF:000001">
    <property type="entry name" value="chromodomain-helicase-DNA-binding protein 3 isoform X1"/>
    <property type="match status" value="1"/>
</dbReference>
<keyword evidence="14" id="KW-1185">Reference proteome</keyword>
<dbReference type="Proteomes" id="UP000808372">
    <property type="component" value="Chromosome 21"/>
</dbReference>
<dbReference type="PANTHER" id="PTHR24102:SF6">
    <property type="entry name" value="PHD FINGER PROTEIN 21A"/>
    <property type="match status" value="1"/>
</dbReference>
<dbReference type="PROSITE" id="PS50016">
    <property type="entry name" value="ZF_PHD_2"/>
    <property type="match status" value="1"/>
</dbReference>
<feature type="compositionally biased region" description="Polar residues" evidence="12">
    <location>
        <begin position="438"/>
        <end position="448"/>
    </location>
</feature>
<evidence type="ECO:0000256" key="6">
    <source>
        <dbReference type="ARBA" id="ARBA00023015"/>
    </source>
</evidence>
<dbReference type="GO" id="GO:0000118">
    <property type="term" value="C:histone deacetylase complex"/>
    <property type="evidence" value="ECO:0007669"/>
    <property type="project" value="TreeGrafter"/>
</dbReference>
<dbReference type="GO" id="GO:0000122">
    <property type="term" value="P:negative regulation of transcription by RNA polymerase II"/>
    <property type="evidence" value="ECO:0007669"/>
    <property type="project" value="TreeGrafter"/>
</dbReference>
<dbReference type="SMART" id="SM00249">
    <property type="entry name" value="PHD"/>
    <property type="match status" value="1"/>
</dbReference>
<feature type="region of interest" description="Disordered" evidence="12">
    <location>
        <begin position="410"/>
        <end position="448"/>
    </location>
</feature>
<evidence type="ECO:0000313" key="14">
    <source>
        <dbReference type="Proteomes" id="UP000808372"/>
    </source>
</evidence>
<keyword evidence="11" id="KW-0175">Coiled coil</keyword>
<evidence type="ECO:0000256" key="11">
    <source>
        <dbReference type="SAM" id="Coils"/>
    </source>
</evidence>
<dbReference type="AlphaFoldDB" id="A0A8U1FAL6"/>
<keyword evidence="4 10" id="KW-0863">Zinc-finger</keyword>
<accession>A0A8U1FAL6</accession>
<sequence>MLQLDGIQPGDGVKAERFPGLIGTLTGSMMELQTLQEALKVEIQVHQKLVAQMKQDPQNADLKKQLHELQAKITALSEKQKKVVEQLRKDLLVKQEPEVKVQVLATDKHVLQIPSSTTLQALQQTTHSQALQQKTLTVTPVISTKTLPVVLKAATPTMPSSVVAQRPATVAMVAAISHASKPSIVNSNSQNTPVNLQVASKLTNQCFEPVRLVSKNALVVRPKPATPNNNVPIAPAPPPAMMAAPQLLQRGPVMLTTKLSSSSLTSSTGPIHQVRIVNGQPCASAGAKSGQHTGTVTGIVITAPASARLTTPKQTLQISSLSSDTKAVKAHRGLEQKMLASSTPPLSPAPRPKREDNPQKLAFMVALGLVTHDHMEEIQSRRQERKRRTTANPVYSGAVFEPERKKSAVTYLNTPLHQGTRKRGRPPKYSSVPELGSHTPTSPSSCLTASLVPERPNTGGRFPFHVHPHHSLPLPSPSSGDGDIHEDFCTVCRRSGQLLMCDTCSRVYHLDCLDPPLKAIPKGMWICPKCQDQILKKEDAIQWPGTLAIVHSYIAYKEAKEEEKQKLIKWSAELKLEREQLEQGVKQLSNSITKCMETKNTILSRQKEMQVSLEKVKHLVRLIQAFSFSQTMETEGTGDITEDVTKNITRAKDAIVPTENAVDTVNTEAVAEVNIQSVYGVKAKVTAQDSSDVEAGKEEVVADVTIKTVAGVSAEPVAGVSTVATVDSRVEPVAEVNTAEEVTEAETKATAVVSAEDSTGVTTNGTTDLVCTDESCTNKDESCTSNTNTNPENKVTTTNNTEQVEEEEQEENTNDDGSSTNNIKTSEPSQKSLPALLDSLDNKE</sequence>
<keyword evidence="6" id="KW-0805">Transcription regulation</keyword>
<evidence type="ECO:0000256" key="2">
    <source>
        <dbReference type="ARBA" id="ARBA00022553"/>
    </source>
</evidence>
<dbReference type="GO" id="GO:0003682">
    <property type="term" value="F:chromatin binding"/>
    <property type="evidence" value="ECO:0007669"/>
    <property type="project" value="TreeGrafter"/>
</dbReference>
<feature type="region of interest" description="Disordered" evidence="12">
    <location>
        <begin position="334"/>
        <end position="357"/>
    </location>
</feature>
<feature type="compositionally biased region" description="Polar residues" evidence="12">
    <location>
        <begin position="815"/>
        <end position="832"/>
    </location>
</feature>
<dbReference type="InterPro" id="IPR019787">
    <property type="entry name" value="Znf_PHD-finger"/>
</dbReference>
<evidence type="ECO:0000313" key="15">
    <source>
        <dbReference type="RefSeq" id="XP_038873102.1"/>
    </source>
</evidence>
<evidence type="ECO:0000256" key="12">
    <source>
        <dbReference type="SAM" id="MobiDB-lite"/>
    </source>
</evidence>
<evidence type="ECO:0000259" key="13">
    <source>
        <dbReference type="PROSITE" id="PS50016"/>
    </source>
</evidence>